<evidence type="ECO:0000259" key="2">
    <source>
        <dbReference type="Pfam" id="PF01494"/>
    </source>
</evidence>
<dbReference type="InterPro" id="IPR036188">
    <property type="entry name" value="FAD/NAD-bd_sf"/>
</dbReference>
<dbReference type="EMBL" id="VXLC01000015">
    <property type="protein sequence ID" value="KAA8885667.1"/>
    <property type="molecule type" value="Genomic_DNA"/>
</dbReference>
<gene>
    <name evidence="3" type="ORF">F3087_28975</name>
</gene>
<dbReference type="Proteomes" id="UP000323876">
    <property type="component" value="Unassembled WGS sequence"/>
</dbReference>
<accession>A0A5N0E8D1</accession>
<name>A0A5N0E8D1_9NOCA</name>
<evidence type="ECO:0000256" key="1">
    <source>
        <dbReference type="SAM" id="Phobius"/>
    </source>
</evidence>
<evidence type="ECO:0000313" key="3">
    <source>
        <dbReference type="EMBL" id="KAA8885667.1"/>
    </source>
</evidence>
<feature type="domain" description="FAD-binding" evidence="2">
    <location>
        <begin position="21"/>
        <end position="357"/>
    </location>
</feature>
<protein>
    <submittedName>
        <fullName evidence="3">FAD-dependent oxidoreductase</fullName>
    </submittedName>
</protein>
<keyword evidence="1" id="KW-1133">Transmembrane helix</keyword>
<keyword evidence="4" id="KW-1185">Reference proteome</keyword>
<dbReference type="InterPro" id="IPR002938">
    <property type="entry name" value="FAD-bd"/>
</dbReference>
<reference evidence="3 4" key="1">
    <citation type="submission" date="2019-09" db="EMBL/GenBank/DDBJ databases">
        <authorList>
            <person name="Wang X."/>
        </authorList>
    </citation>
    <scope>NUCLEOTIDE SEQUENCE [LARGE SCALE GENOMIC DNA]</scope>
    <source>
        <strain evidence="3 4">CICC 11023</strain>
    </source>
</reference>
<dbReference type="GO" id="GO:0071949">
    <property type="term" value="F:FAD binding"/>
    <property type="evidence" value="ECO:0007669"/>
    <property type="project" value="InterPro"/>
</dbReference>
<dbReference type="AlphaFoldDB" id="A0A5N0E8D1"/>
<evidence type="ECO:0000313" key="4">
    <source>
        <dbReference type="Proteomes" id="UP000323876"/>
    </source>
</evidence>
<dbReference type="PANTHER" id="PTHR46865:SF2">
    <property type="entry name" value="MONOOXYGENASE"/>
    <property type="match status" value="1"/>
</dbReference>
<dbReference type="Gene3D" id="3.50.50.60">
    <property type="entry name" value="FAD/NAD(P)-binding domain"/>
    <property type="match status" value="1"/>
</dbReference>
<feature type="transmembrane region" description="Helical" evidence="1">
    <location>
        <begin position="21"/>
        <end position="39"/>
    </location>
</feature>
<dbReference type="InterPro" id="IPR051704">
    <property type="entry name" value="FAD_aromatic-hydroxylase"/>
</dbReference>
<dbReference type="PRINTS" id="PR00420">
    <property type="entry name" value="RNGMNOXGNASE"/>
</dbReference>
<sequence length="414" mass="45901">MWRRNQLRFLRPSEVCMHNSRVLIVGAGVAGTTLAYWLARRGFSPTVVERAETIRTGGQAIDLHGKALHVVTQMGLLERVRAAETGIQGMDLVDATGKALARTTAFTLTGGPMDSDDIELMRSDLVNILLAESRPGVEYIFGDRLVDLADTGSGVSVTFGSDTVREFDLVLGADGLRSTTRRLAFDPGSYRVHRLGRYIAIGTIPNFLGYDRWETFYSGGPDRRLCYFSGRSATRVMFTKNAPGLDIEHSDEDDLRQLLRRDFTGDGWQTPRLLDEITGTQDFYFDDLRQVYMDRWHRDRVALVGDASHCASPASGLGTSMAIVGAYVLAGELEAAQGDYSNAFPRYEQRMRPFVAACQTRARAGGNLYISPAKFWLQRQQIRLSNVSVIRKAMAHKAAGDKARIADSIEVPAY</sequence>
<dbReference type="Pfam" id="PF01494">
    <property type="entry name" value="FAD_binding_3"/>
    <property type="match status" value="1"/>
</dbReference>
<dbReference type="SUPFAM" id="SSF51905">
    <property type="entry name" value="FAD/NAD(P)-binding domain"/>
    <property type="match status" value="1"/>
</dbReference>
<dbReference type="Gene3D" id="3.30.9.10">
    <property type="entry name" value="D-Amino Acid Oxidase, subunit A, domain 2"/>
    <property type="match status" value="1"/>
</dbReference>
<dbReference type="OrthoDB" id="3356051at2"/>
<organism evidence="3 4">
    <name type="scientific">Nocardia colli</name>
    <dbReference type="NCBI Taxonomy" id="2545717"/>
    <lineage>
        <taxon>Bacteria</taxon>
        <taxon>Bacillati</taxon>
        <taxon>Actinomycetota</taxon>
        <taxon>Actinomycetes</taxon>
        <taxon>Mycobacteriales</taxon>
        <taxon>Nocardiaceae</taxon>
        <taxon>Nocardia</taxon>
    </lineage>
</organism>
<dbReference type="PANTHER" id="PTHR46865">
    <property type="entry name" value="OXIDOREDUCTASE-RELATED"/>
    <property type="match status" value="1"/>
</dbReference>
<comment type="caution">
    <text evidence="3">The sequence shown here is derived from an EMBL/GenBank/DDBJ whole genome shotgun (WGS) entry which is preliminary data.</text>
</comment>
<keyword evidence="1" id="KW-0472">Membrane</keyword>
<proteinExistence type="predicted"/>
<keyword evidence="1" id="KW-0812">Transmembrane</keyword>